<evidence type="ECO:0000313" key="2">
    <source>
        <dbReference type="EMBL" id="KAF6151459.1"/>
    </source>
</evidence>
<keyword evidence="3" id="KW-1185">Reference proteome</keyword>
<evidence type="ECO:0000256" key="1">
    <source>
        <dbReference type="SAM" id="MobiDB-lite"/>
    </source>
</evidence>
<feature type="region of interest" description="Disordered" evidence="1">
    <location>
        <begin position="97"/>
        <end position="151"/>
    </location>
</feature>
<reference evidence="2 3" key="1">
    <citation type="journal article" date="2020" name="IScience">
        <title>Genome Sequencing of the Endangered Kingdonia uniflora (Circaeasteraceae, Ranunculales) Reveals Potential Mechanisms of Evolutionary Specialization.</title>
        <authorList>
            <person name="Sun Y."/>
            <person name="Deng T."/>
            <person name="Zhang A."/>
            <person name="Moore M.J."/>
            <person name="Landis J.B."/>
            <person name="Lin N."/>
            <person name="Zhang H."/>
            <person name="Zhang X."/>
            <person name="Huang J."/>
            <person name="Zhang X."/>
            <person name="Sun H."/>
            <person name="Wang H."/>
        </authorList>
    </citation>
    <scope>NUCLEOTIDE SEQUENCE [LARGE SCALE GENOMIC DNA]</scope>
    <source>
        <strain evidence="2">TB1705</strain>
        <tissue evidence="2">Leaf</tissue>
    </source>
</reference>
<comment type="caution">
    <text evidence="2">The sequence shown here is derived from an EMBL/GenBank/DDBJ whole genome shotgun (WGS) entry which is preliminary data.</text>
</comment>
<feature type="compositionally biased region" description="Polar residues" evidence="1">
    <location>
        <begin position="133"/>
        <end position="144"/>
    </location>
</feature>
<feature type="compositionally biased region" description="Basic residues" evidence="1">
    <location>
        <begin position="97"/>
        <end position="106"/>
    </location>
</feature>
<sequence>MDSSSVNEVSTSGRMNESENEGEGRLEQFSGFPGQLVSYPPGSDVFREFCKAKAVVGGKWGVKSTVERKESQLDEVVEVETELELVLGELGLSRKKKVDSRSKKVLKTQSARSMTGVDEGKRQTSSEDAGPNPSRTTETSSSAQPKPVKPSKVAQLFLKKRVLKTMPAPDAMKSGEAAKEKRRRVKSLGRRLLRYEPLSWMTLEMRKGPGWRLSTGRKTRARWLGCHLMLKGYSQEEVDAIKADTYVEVEDEEEKVVGVVDGLDGASRQTVLNNQGDDVELPEGGSEKVAREMSLKINELESGLARERETSISLLSAQAELQVKLDTSRALEDHVLMYNWEFVEQFDRMKDLNENREDQYVKAHFRLEKLNQVIYDLTLQVLERFEEHCRSDLQICRNDLGRIKQKIIEKDDELRAARENLSASKAVAEHLQTAFPVKDIEFREM</sequence>
<organism evidence="2 3">
    <name type="scientific">Kingdonia uniflora</name>
    <dbReference type="NCBI Taxonomy" id="39325"/>
    <lineage>
        <taxon>Eukaryota</taxon>
        <taxon>Viridiplantae</taxon>
        <taxon>Streptophyta</taxon>
        <taxon>Embryophyta</taxon>
        <taxon>Tracheophyta</taxon>
        <taxon>Spermatophyta</taxon>
        <taxon>Magnoliopsida</taxon>
        <taxon>Ranunculales</taxon>
        <taxon>Circaeasteraceae</taxon>
        <taxon>Kingdonia</taxon>
    </lineage>
</organism>
<evidence type="ECO:0000313" key="3">
    <source>
        <dbReference type="Proteomes" id="UP000541444"/>
    </source>
</evidence>
<dbReference type="EMBL" id="JACGCM010001690">
    <property type="protein sequence ID" value="KAF6151459.1"/>
    <property type="molecule type" value="Genomic_DNA"/>
</dbReference>
<feature type="compositionally biased region" description="Polar residues" evidence="1">
    <location>
        <begin position="1"/>
        <end position="15"/>
    </location>
</feature>
<accession>A0A7J7M9A1</accession>
<protein>
    <submittedName>
        <fullName evidence="2">Uncharacterized protein</fullName>
    </submittedName>
</protein>
<dbReference type="AlphaFoldDB" id="A0A7J7M9A1"/>
<gene>
    <name evidence="2" type="ORF">GIB67_016271</name>
</gene>
<name>A0A7J7M9A1_9MAGN</name>
<proteinExistence type="predicted"/>
<dbReference type="Proteomes" id="UP000541444">
    <property type="component" value="Unassembled WGS sequence"/>
</dbReference>
<feature type="region of interest" description="Disordered" evidence="1">
    <location>
        <begin position="1"/>
        <end position="34"/>
    </location>
</feature>